<keyword evidence="1" id="KW-1185">Reference proteome</keyword>
<dbReference type="AlphaFoldDB" id="A0A914KRD3"/>
<evidence type="ECO:0000313" key="1">
    <source>
        <dbReference type="Proteomes" id="UP000887563"/>
    </source>
</evidence>
<name>A0A914KRD3_MELIC</name>
<reference evidence="2" key="1">
    <citation type="submission" date="2022-11" db="UniProtKB">
        <authorList>
            <consortium name="WormBaseParasite"/>
        </authorList>
    </citation>
    <scope>IDENTIFICATION</scope>
</reference>
<sequence>MNKNRQNSKNHHIPNYHISIRGGSEFRFPTSDFRKKILISDFRVPTPLTVPTHLWYLCKILKDFIKIVITLRVQPLI</sequence>
<dbReference type="WBParaSite" id="Minc3s00085g04062">
    <property type="protein sequence ID" value="Minc3s00085g04062"/>
    <property type="gene ID" value="Minc3s00085g04062"/>
</dbReference>
<accession>A0A914KRD3</accession>
<dbReference type="Proteomes" id="UP000887563">
    <property type="component" value="Unplaced"/>
</dbReference>
<evidence type="ECO:0000313" key="2">
    <source>
        <dbReference type="WBParaSite" id="Minc3s00085g04062"/>
    </source>
</evidence>
<organism evidence="1 2">
    <name type="scientific">Meloidogyne incognita</name>
    <name type="common">Southern root-knot nematode worm</name>
    <name type="synonym">Oxyuris incognita</name>
    <dbReference type="NCBI Taxonomy" id="6306"/>
    <lineage>
        <taxon>Eukaryota</taxon>
        <taxon>Metazoa</taxon>
        <taxon>Ecdysozoa</taxon>
        <taxon>Nematoda</taxon>
        <taxon>Chromadorea</taxon>
        <taxon>Rhabditida</taxon>
        <taxon>Tylenchina</taxon>
        <taxon>Tylenchomorpha</taxon>
        <taxon>Tylenchoidea</taxon>
        <taxon>Meloidogynidae</taxon>
        <taxon>Meloidogyninae</taxon>
        <taxon>Meloidogyne</taxon>
        <taxon>Meloidogyne incognita group</taxon>
    </lineage>
</organism>
<protein>
    <submittedName>
        <fullName evidence="2">Ovule protein</fullName>
    </submittedName>
</protein>
<proteinExistence type="predicted"/>